<gene>
    <name evidence="9" type="ORF">W5A_07847</name>
</gene>
<dbReference type="EMBL" id="AJJU01000009">
    <property type="protein sequence ID" value="EID74676.1"/>
    <property type="molecule type" value="Genomic_DNA"/>
</dbReference>
<keyword evidence="2" id="KW-0479">Metal-binding</keyword>
<dbReference type="eggNOG" id="COG0501">
    <property type="taxonomic scope" value="Bacteria"/>
</dbReference>
<evidence type="ECO:0000256" key="7">
    <source>
        <dbReference type="SAM" id="SignalP"/>
    </source>
</evidence>
<dbReference type="CDD" id="cd07331">
    <property type="entry name" value="M48C_Oma1_like"/>
    <property type="match status" value="1"/>
</dbReference>
<evidence type="ECO:0000313" key="10">
    <source>
        <dbReference type="Proteomes" id="UP000005938"/>
    </source>
</evidence>
<evidence type="ECO:0000256" key="4">
    <source>
        <dbReference type="ARBA" id="ARBA00022833"/>
    </source>
</evidence>
<evidence type="ECO:0000256" key="5">
    <source>
        <dbReference type="ARBA" id="ARBA00023049"/>
    </source>
</evidence>
<keyword evidence="7" id="KW-0732">Signal</keyword>
<dbReference type="GO" id="GO:0051603">
    <property type="term" value="P:proteolysis involved in protein catabolic process"/>
    <property type="evidence" value="ECO:0007669"/>
    <property type="project" value="TreeGrafter"/>
</dbReference>
<organism evidence="9 10">
    <name type="scientific">Imtechella halotolerans K1</name>
    <dbReference type="NCBI Taxonomy" id="946077"/>
    <lineage>
        <taxon>Bacteria</taxon>
        <taxon>Pseudomonadati</taxon>
        <taxon>Bacteroidota</taxon>
        <taxon>Flavobacteriia</taxon>
        <taxon>Flavobacteriales</taxon>
        <taxon>Flavobacteriaceae</taxon>
        <taxon>Imtechella</taxon>
    </lineage>
</organism>
<dbReference type="Gene3D" id="3.30.2010.10">
    <property type="entry name" value="Metalloproteases ('zincins'), catalytic domain"/>
    <property type="match status" value="1"/>
</dbReference>
<dbReference type="STRING" id="946077.W5A_07847"/>
<evidence type="ECO:0000256" key="6">
    <source>
        <dbReference type="RuleBase" id="RU003983"/>
    </source>
</evidence>
<dbReference type="GO" id="GO:0046872">
    <property type="term" value="F:metal ion binding"/>
    <property type="evidence" value="ECO:0007669"/>
    <property type="project" value="UniProtKB-KW"/>
</dbReference>
<evidence type="ECO:0000256" key="2">
    <source>
        <dbReference type="ARBA" id="ARBA00022723"/>
    </source>
</evidence>
<dbReference type="GO" id="GO:0016020">
    <property type="term" value="C:membrane"/>
    <property type="evidence" value="ECO:0007669"/>
    <property type="project" value="TreeGrafter"/>
</dbReference>
<dbReference type="Pfam" id="PF01435">
    <property type="entry name" value="Peptidase_M48"/>
    <property type="match status" value="1"/>
</dbReference>
<keyword evidence="1 6" id="KW-0645">Protease</keyword>
<dbReference type="PROSITE" id="PS51257">
    <property type="entry name" value="PROKAR_LIPOPROTEIN"/>
    <property type="match status" value="1"/>
</dbReference>
<dbReference type="AlphaFoldDB" id="I0WE60"/>
<evidence type="ECO:0000313" key="9">
    <source>
        <dbReference type="EMBL" id="EID74676.1"/>
    </source>
</evidence>
<dbReference type="PANTHER" id="PTHR22726">
    <property type="entry name" value="METALLOENDOPEPTIDASE OMA1"/>
    <property type="match status" value="1"/>
</dbReference>
<name>I0WE60_9FLAO</name>
<feature type="signal peptide" evidence="7">
    <location>
        <begin position="1"/>
        <end position="19"/>
    </location>
</feature>
<dbReference type="GO" id="GO:0004222">
    <property type="term" value="F:metalloendopeptidase activity"/>
    <property type="evidence" value="ECO:0007669"/>
    <property type="project" value="InterPro"/>
</dbReference>
<protein>
    <submittedName>
        <fullName evidence="9">Peptidase M48 Ste24p</fullName>
    </submittedName>
</protein>
<keyword evidence="10" id="KW-1185">Reference proteome</keyword>
<evidence type="ECO:0000259" key="8">
    <source>
        <dbReference type="Pfam" id="PF01435"/>
    </source>
</evidence>
<sequence>MKKLILSASLLLMAVGCQTNPFTGKQTFNFLGNDYLFPTSFAQYDQFLKEHKVITGTPEAAMITKVGKRIATAAERWLNANGYEGYLKDYQWEYKLVDDKTINAWCMPGGKIVFYTGILPITQSETGIAVVMGHEVAHALANHGGQRMSASMAQQGISVLGNVAIKDEKTLNIFNQSYGIGSTLGVMLPFSRSHETQADRIGLQIMAIAGYNPDEAAELWKRMSQAGGQAQPEILSTHPSNETRIRNLQEWAPAAKSEAAKYGVTSFQK</sequence>
<comment type="cofactor">
    <cofactor evidence="6">
        <name>Zn(2+)</name>
        <dbReference type="ChEBI" id="CHEBI:29105"/>
    </cofactor>
    <text evidence="6">Binds 1 zinc ion per subunit.</text>
</comment>
<dbReference type="InterPro" id="IPR051156">
    <property type="entry name" value="Mito/Outer_Membr_Metalloprot"/>
</dbReference>
<keyword evidence="5 6" id="KW-0482">Metalloprotease</keyword>
<evidence type="ECO:0000256" key="1">
    <source>
        <dbReference type="ARBA" id="ARBA00022670"/>
    </source>
</evidence>
<comment type="caution">
    <text evidence="9">The sequence shown here is derived from an EMBL/GenBank/DDBJ whole genome shotgun (WGS) entry which is preliminary data.</text>
</comment>
<dbReference type="PANTHER" id="PTHR22726:SF1">
    <property type="entry name" value="METALLOENDOPEPTIDASE OMA1, MITOCHONDRIAL"/>
    <property type="match status" value="1"/>
</dbReference>
<evidence type="ECO:0000256" key="3">
    <source>
        <dbReference type="ARBA" id="ARBA00022801"/>
    </source>
</evidence>
<reference evidence="9 10" key="1">
    <citation type="journal article" date="2012" name="J. Bacteriol.">
        <title>Genome Sequence of the Halotolerant Bacterium Imtechella halotolerans K1T.</title>
        <authorList>
            <person name="Kumar S."/>
            <person name="Vikram S."/>
            <person name="Subramanian S."/>
            <person name="Raghava G.P."/>
            <person name="Pinnaka A.K."/>
        </authorList>
    </citation>
    <scope>NUCLEOTIDE SEQUENCE [LARGE SCALE GENOMIC DNA]</scope>
    <source>
        <strain evidence="9 10">K1</strain>
    </source>
</reference>
<dbReference type="RefSeq" id="WP_008239197.1">
    <property type="nucleotide sequence ID" value="NZ_AJJU01000009.1"/>
</dbReference>
<dbReference type="PATRIC" id="fig|946077.3.peg.1589"/>
<dbReference type="InterPro" id="IPR001915">
    <property type="entry name" value="Peptidase_M48"/>
</dbReference>
<accession>I0WE60</accession>
<keyword evidence="4 6" id="KW-0862">Zinc</keyword>
<feature type="chain" id="PRO_5003636099" evidence="7">
    <location>
        <begin position="20"/>
        <end position="269"/>
    </location>
</feature>
<keyword evidence="3 6" id="KW-0378">Hydrolase</keyword>
<dbReference type="OrthoDB" id="9810445at2"/>
<feature type="domain" description="Peptidase M48" evidence="8">
    <location>
        <begin position="87"/>
        <end position="251"/>
    </location>
</feature>
<proteinExistence type="inferred from homology"/>
<comment type="similarity">
    <text evidence="6">Belongs to the peptidase M48 family.</text>
</comment>
<dbReference type="Proteomes" id="UP000005938">
    <property type="component" value="Unassembled WGS sequence"/>
</dbReference>